<dbReference type="InterPro" id="IPR029058">
    <property type="entry name" value="AB_hydrolase_fold"/>
</dbReference>
<dbReference type="PRINTS" id="PR00412">
    <property type="entry name" value="EPOXHYDRLASE"/>
</dbReference>
<evidence type="ECO:0000259" key="1">
    <source>
        <dbReference type="Pfam" id="PF00561"/>
    </source>
</evidence>
<reference evidence="2" key="1">
    <citation type="submission" date="2022-09" db="EMBL/GenBank/DDBJ databases">
        <title>Isolation and characterization of 3-chlorobenzoate degrading bacteria from soils in Shizuoka.</title>
        <authorList>
            <person name="Ifat A."/>
            <person name="Ogawa N."/>
            <person name="Kimbara K."/>
            <person name="Moriuchi R."/>
            <person name="Dohra H."/>
            <person name="Shintani M."/>
        </authorList>
    </citation>
    <scope>NUCLEOTIDE SEQUENCE</scope>
    <source>
        <strain evidence="2">19CS4-2</strain>
    </source>
</reference>
<dbReference type="EMBL" id="BPUS01000019">
    <property type="protein sequence ID" value="GJH28975.1"/>
    <property type="molecule type" value="Genomic_DNA"/>
</dbReference>
<comment type="caution">
    <text evidence="2">The sequence shown here is derived from an EMBL/GenBank/DDBJ whole genome shotgun (WGS) entry which is preliminary data.</text>
</comment>
<keyword evidence="2" id="KW-0378">Hydrolase</keyword>
<dbReference type="SUPFAM" id="SSF53474">
    <property type="entry name" value="alpha/beta-Hydrolases"/>
    <property type="match status" value="1"/>
</dbReference>
<dbReference type="PANTHER" id="PTHR42977:SF1">
    <property type="entry name" value="BLR6576 PROTEIN"/>
    <property type="match status" value="1"/>
</dbReference>
<dbReference type="InterPro" id="IPR051340">
    <property type="entry name" value="Haloalkane_dehalogenase"/>
</dbReference>
<dbReference type="InterPro" id="IPR000073">
    <property type="entry name" value="AB_hydrolase_1"/>
</dbReference>
<feature type="domain" description="AB hydrolase-1" evidence="1">
    <location>
        <begin position="30"/>
        <end position="274"/>
    </location>
</feature>
<dbReference type="AlphaFoldDB" id="A0AA37IFS3"/>
<dbReference type="RefSeq" id="WP_238216047.1">
    <property type="nucleotide sequence ID" value="NZ_BPUS01000019.1"/>
</dbReference>
<dbReference type="InterPro" id="IPR000639">
    <property type="entry name" value="Epox_hydrolase-like"/>
</dbReference>
<evidence type="ECO:0000313" key="2">
    <source>
        <dbReference type="EMBL" id="GJH28975.1"/>
    </source>
</evidence>
<gene>
    <name evidence="2" type="ORF">CBA19CS42_30685</name>
</gene>
<accession>A0AA37IFS3</accession>
<dbReference type="Gene3D" id="3.40.50.1820">
    <property type="entry name" value="alpha/beta hydrolase"/>
    <property type="match status" value="1"/>
</dbReference>
<dbReference type="Proteomes" id="UP001055111">
    <property type="component" value="Unassembled WGS sequence"/>
</dbReference>
<dbReference type="PRINTS" id="PR00111">
    <property type="entry name" value="ABHYDROLASE"/>
</dbReference>
<dbReference type="Pfam" id="PF00561">
    <property type="entry name" value="Abhydrolase_1"/>
    <property type="match status" value="1"/>
</dbReference>
<name>A0AA37IFS3_9BURK</name>
<dbReference type="PANTHER" id="PTHR42977">
    <property type="entry name" value="HYDROLASE-RELATED"/>
    <property type="match status" value="1"/>
</dbReference>
<evidence type="ECO:0000313" key="3">
    <source>
        <dbReference type="Proteomes" id="UP001055111"/>
    </source>
</evidence>
<protein>
    <submittedName>
        <fullName evidence="2">Alpha/beta hydrolase</fullName>
    </submittedName>
</protein>
<proteinExistence type="predicted"/>
<organism evidence="2 3">
    <name type="scientific">Caballeronia novacaledonica</name>
    <dbReference type="NCBI Taxonomy" id="1544861"/>
    <lineage>
        <taxon>Bacteria</taxon>
        <taxon>Pseudomonadati</taxon>
        <taxon>Pseudomonadota</taxon>
        <taxon>Betaproteobacteria</taxon>
        <taxon>Burkholderiales</taxon>
        <taxon>Burkholderiaceae</taxon>
        <taxon>Caballeronia</taxon>
    </lineage>
</organism>
<dbReference type="GO" id="GO:0004301">
    <property type="term" value="F:epoxide hydrolase activity"/>
    <property type="evidence" value="ECO:0007669"/>
    <property type="project" value="TreeGrafter"/>
</dbReference>
<sequence length="300" mass="34662">MDEGMPVYYRRVEIDGLSVFYRESGPADAPTILLLHGFPSSSRMYEPLMSRLSDNYRLIAPDYVGFGYSDAPIATEYSYTFERLAHVVMAFVDALGLQRYAMYLHDYGGPIGMRLAEWDASRIVALVIQNAVLHDEGLEPLWETRRRFWQDRAPHELALRENFFSIAATRLRHVGSNGESETINPDRWFDEFAFLNRPGQFDIQADLFYSYQTNVARYNEWQAWLRAHKPPTLIVWGRYDRSFMLDEVAACQRDLPDAEVHIIDAGHFAVYDRPSEIARIIRTFLERITSLFVPLQGGSS</sequence>